<dbReference type="PANTHER" id="PTHR48258">
    <property type="entry name" value="DUF4218 DOMAIN-CONTAINING PROTEIN-RELATED"/>
    <property type="match status" value="1"/>
</dbReference>
<name>A0A1U7XK75_NICSY</name>
<dbReference type="AlphaFoldDB" id="A0A1U7XK75"/>
<protein>
    <submittedName>
        <fullName evidence="3 4">Uncharacterized protein LOC104238594</fullName>
    </submittedName>
</protein>
<evidence type="ECO:0000313" key="3">
    <source>
        <dbReference type="RefSeq" id="XP_009791293.1"/>
    </source>
</evidence>
<reference evidence="2" key="1">
    <citation type="journal article" date="2013" name="Genome Biol.">
        <title>Reference genomes and transcriptomes of Nicotiana sylvestris and Nicotiana tomentosiformis.</title>
        <authorList>
            <person name="Sierro N."/>
            <person name="Battey J.N."/>
            <person name="Ouadi S."/>
            <person name="Bovet L."/>
            <person name="Goepfert S."/>
            <person name="Bakaher N."/>
            <person name="Peitsch M.C."/>
            <person name="Ivanov N.V."/>
        </authorList>
    </citation>
    <scope>NUCLEOTIDE SEQUENCE [LARGE SCALE GENOMIC DNA]</scope>
</reference>
<evidence type="ECO:0000259" key="1">
    <source>
        <dbReference type="Pfam" id="PF13960"/>
    </source>
</evidence>
<dbReference type="Pfam" id="PF02992">
    <property type="entry name" value="Transposase_21"/>
    <property type="match status" value="1"/>
</dbReference>
<reference evidence="3 4" key="2">
    <citation type="submission" date="2025-04" db="UniProtKB">
        <authorList>
            <consortium name="RefSeq"/>
        </authorList>
    </citation>
    <scope>IDENTIFICATION</scope>
    <source>
        <tissue evidence="3 4">Leaf</tissue>
    </source>
</reference>
<accession>A0A1U7XK75</accession>
<keyword evidence="2" id="KW-1185">Reference proteome</keyword>
<dbReference type="RefSeq" id="XP_009791293.1">
    <property type="nucleotide sequence ID" value="XM_009792991.1"/>
</dbReference>
<dbReference type="InterPro" id="IPR004242">
    <property type="entry name" value="Transposase_21"/>
</dbReference>
<dbReference type="RefSeq" id="XP_009791294.1">
    <property type="nucleotide sequence ID" value="XM_009792992.1"/>
</dbReference>
<evidence type="ECO:0000313" key="4">
    <source>
        <dbReference type="RefSeq" id="XP_009791294.1"/>
    </source>
</evidence>
<sequence length="383" mass="44222">MGHRRFLPLDHKWRNDKESFDGTKERRLPPKILFGEDILGHVADLDVLQLTKDPKKKIQISHESRGDNWNKKSIFFDLPYWKSLLLRYNLDVMHIEKNICDNILGTLLNIKGKTKDTIKTRLDLQAMNIRKELNPIKNGDKYALPTTCYTLSPEEKYKFCDFLKNLKVPDGFSSNISQCVNLKDRKISGLKSHDCHIILQHLLPLAIRGMLCKSVSEPLIELSLFFNILGAKYLSMEELERIDGQIPKTECKLEKVFPPTFFDVMEHLSIHLANEAKIAGPTQYRHMYPMERYIYFMKSLVGNRACPEGSIAEGYLATECLTLCSRYFNTMETKFNRLERNCDGGVVECDGGLTFFCESGRALRGGKPCRFDSYEFEQAHIIF</sequence>
<proteinExistence type="predicted"/>
<gene>
    <name evidence="3 4" type="primary">LOC104238594</name>
</gene>
<dbReference type="Proteomes" id="UP000189701">
    <property type="component" value="Unplaced"/>
</dbReference>
<evidence type="ECO:0000313" key="2">
    <source>
        <dbReference type="Proteomes" id="UP000189701"/>
    </source>
</evidence>
<organism evidence="2 3">
    <name type="scientific">Nicotiana sylvestris</name>
    <name type="common">Wood tobacco</name>
    <name type="synonym">South American tobacco</name>
    <dbReference type="NCBI Taxonomy" id="4096"/>
    <lineage>
        <taxon>Eukaryota</taxon>
        <taxon>Viridiplantae</taxon>
        <taxon>Streptophyta</taxon>
        <taxon>Embryophyta</taxon>
        <taxon>Tracheophyta</taxon>
        <taxon>Spermatophyta</taxon>
        <taxon>Magnoliopsida</taxon>
        <taxon>eudicotyledons</taxon>
        <taxon>Gunneridae</taxon>
        <taxon>Pentapetalae</taxon>
        <taxon>asterids</taxon>
        <taxon>lamiids</taxon>
        <taxon>Solanales</taxon>
        <taxon>Solanaceae</taxon>
        <taxon>Nicotianoideae</taxon>
        <taxon>Nicotianeae</taxon>
        <taxon>Nicotiana</taxon>
    </lineage>
</organism>
<dbReference type="eggNOG" id="ENOG502QWJJ">
    <property type="taxonomic scope" value="Eukaryota"/>
</dbReference>
<feature type="domain" description="DUF4218" evidence="1">
    <location>
        <begin position="229"/>
        <end position="341"/>
    </location>
</feature>
<dbReference type="InterPro" id="IPR025452">
    <property type="entry name" value="DUF4218"/>
</dbReference>
<dbReference type="Pfam" id="PF13960">
    <property type="entry name" value="DUF4218"/>
    <property type="match status" value="1"/>
</dbReference>
<dbReference type="PANTHER" id="PTHR48258:SF11">
    <property type="entry name" value="TDCA1-ORF2 PROTEIN"/>
    <property type="match status" value="1"/>
</dbReference>